<organism evidence="1">
    <name type="scientific">marine metagenome</name>
    <dbReference type="NCBI Taxonomy" id="408172"/>
    <lineage>
        <taxon>unclassified sequences</taxon>
        <taxon>metagenomes</taxon>
        <taxon>ecological metagenomes</taxon>
    </lineage>
</organism>
<protein>
    <submittedName>
        <fullName evidence="1">Uncharacterized protein</fullName>
    </submittedName>
</protein>
<dbReference type="AlphaFoldDB" id="A0A382AL67"/>
<reference evidence="1" key="1">
    <citation type="submission" date="2018-05" db="EMBL/GenBank/DDBJ databases">
        <authorList>
            <person name="Lanie J.A."/>
            <person name="Ng W.-L."/>
            <person name="Kazmierczak K.M."/>
            <person name="Andrzejewski T.M."/>
            <person name="Davidsen T.M."/>
            <person name="Wayne K.J."/>
            <person name="Tettelin H."/>
            <person name="Glass J.I."/>
            <person name="Rusch D."/>
            <person name="Podicherti R."/>
            <person name="Tsui H.-C.T."/>
            <person name="Winkler M.E."/>
        </authorList>
    </citation>
    <scope>NUCLEOTIDE SEQUENCE</scope>
</reference>
<sequence length="39" mass="4394">MNSMHDFIIKKVNPIIIGRIILNQKIIDRIVLSSSSTGK</sequence>
<proteinExistence type="predicted"/>
<evidence type="ECO:0000313" key="1">
    <source>
        <dbReference type="EMBL" id="SVB01991.1"/>
    </source>
</evidence>
<dbReference type="EMBL" id="UINC01025776">
    <property type="protein sequence ID" value="SVB01991.1"/>
    <property type="molecule type" value="Genomic_DNA"/>
</dbReference>
<name>A0A382AL67_9ZZZZ</name>
<gene>
    <name evidence="1" type="ORF">METZ01_LOCUS154845</name>
</gene>
<accession>A0A382AL67</accession>